<accession>A0A0H5R5J1</accession>
<name>A0A0H5R5J1_9EUKA</name>
<feature type="non-terminal residue" evidence="1">
    <location>
        <position position="1"/>
    </location>
</feature>
<evidence type="ECO:0000313" key="1">
    <source>
        <dbReference type="EMBL" id="CRZ09136.1"/>
    </source>
</evidence>
<dbReference type="AlphaFoldDB" id="A0A0H5R5J1"/>
<protein>
    <submittedName>
        <fullName evidence="1">Uncharacterized protein</fullName>
    </submittedName>
</protein>
<proteinExistence type="predicted"/>
<organism evidence="1">
    <name type="scientific">Spongospora subterranea</name>
    <dbReference type="NCBI Taxonomy" id="70186"/>
    <lineage>
        <taxon>Eukaryota</taxon>
        <taxon>Sar</taxon>
        <taxon>Rhizaria</taxon>
        <taxon>Endomyxa</taxon>
        <taxon>Phytomyxea</taxon>
        <taxon>Plasmodiophorida</taxon>
        <taxon>Plasmodiophoridae</taxon>
        <taxon>Spongospora</taxon>
    </lineage>
</organism>
<dbReference type="EMBL" id="HACM01008694">
    <property type="protein sequence ID" value="CRZ09136.1"/>
    <property type="molecule type" value="Transcribed_RNA"/>
</dbReference>
<reference evidence="1" key="1">
    <citation type="submission" date="2015-04" db="EMBL/GenBank/DDBJ databases">
        <title>The genome sequence of the plant pathogenic Rhizarian Plasmodiophora brassicae reveals insights in its biotrophic life cycle and the origin of chitin synthesis.</title>
        <authorList>
            <person name="Schwelm A."/>
            <person name="Fogelqvist J."/>
            <person name="Knaust A."/>
            <person name="Julke S."/>
            <person name="Lilja T."/>
            <person name="Dhandapani V."/>
            <person name="Bonilla-Rosso G."/>
            <person name="Karlsson M."/>
            <person name="Shevchenko A."/>
            <person name="Choi S.R."/>
            <person name="Kim H.G."/>
            <person name="Park J.Y."/>
            <person name="Lim Y.P."/>
            <person name="Ludwig-Muller J."/>
            <person name="Dixelius C."/>
        </authorList>
    </citation>
    <scope>NUCLEOTIDE SEQUENCE</scope>
    <source>
        <tissue evidence="1">Potato root galls</tissue>
    </source>
</reference>
<sequence length="274" mass="30728">DLGKPMNLSSSPSSSQSPSDSIWSAVTYGLHAVGALYFTGALRDLHRSYSIGNAPIYDDLSKLDLRKRTDLVQIRGHIRSPNPLKVDQSTEPVVMMSHVQTGRYVSYYGSMREMFLSQEVHVAPFYVTTSSEAYKDANSIWISRNFSATIPKFFCPDLLNVISEKTEQVRPFASSFLASLLGVRLPFETIERVSVLPVDCEALVISRIECDSLSRIRMAKSPWWSLYPPDVNVVTTSTTEDVVEEMQTRAIERTFAALAFFSVGALSHYLRTHQ</sequence>